<dbReference type="EMBL" id="KX138409">
    <property type="protein sequence ID" value="ANU04780.1"/>
    <property type="molecule type" value="Genomic_DNA"/>
</dbReference>
<dbReference type="InterPro" id="IPR010499">
    <property type="entry name" value="AraC_E-bd"/>
</dbReference>
<reference evidence="5" key="1">
    <citation type="submission" date="2016-04" db="EMBL/GenBank/DDBJ databases">
        <title>Plasmid of Lactoccoccus lactis NCDO712.</title>
        <authorList>
            <person name="Tarazanova M."/>
            <person name="de Jong A."/>
            <person name="Bachmann H."/>
        </authorList>
    </citation>
    <scope>NUCLEOTIDE SEQUENCE</scope>
    <source>
        <strain evidence="5">NCDO712</strain>
        <plasmid evidence="5">pNZ712</plasmid>
    </source>
</reference>
<keyword evidence="2" id="KW-0238">DNA-binding</keyword>
<dbReference type="PROSITE" id="PS01124">
    <property type="entry name" value="HTH_ARAC_FAMILY_2"/>
    <property type="match status" value="1"/>
</dbReference>
<dbReference type="AlphaFoldDB" id="A0A1B1RSK2"/>
<evidence type="ECO:0000259" key="4">
    <source>
        <dbReference type="PROSITE" id="PS01124"/>
    </source>
</evidence>
<keyword evidence="3" id="KW-0804">Transcription</keyword>
<sequence length="285" mass="33093">MNEFSAIINYIEEHLEDNIDMKKIEQLARVSEYNFQKIFSVLSGLTLGDYIRKRRLSKSLYDLRETDEKIIDIAFKYGYSSSESYSRSFQQLFNISPSKARKEQHELTIFPKLSIRVQIKGGIQMNYLITNKPEMMITGIKESYPNITVGQASIPKFWDRFNESDLFNQVINEKSEHSPNTILGICLPREGEAYDYFIGVYTDEKTTADKLETITLPASDWAVFKAVGKVPEAIHQTYQDIYESFFPSTTYTQKKAPDFESYPLDLNPMSENHITEIWIPIHKNN</sequence>
<dbReference type="SMART" id="SM00871">
    <property type="entry name" value="AraC_E_bind"/>
    <property type="match status" value="1"/>
</dbReference>
<keyword evidence="5" id="KW-0614">Plasmid</keyword>
<reference evidence="7" key="2">
    <citation type="submission" date="2018-05" db="EMBL/GenBank/DDBJ databases">
        <authorList>
            <person name="Duru I."/>
        </authorList>
    </citation>
    <scope>NUCLEOTIDE SEQUENCE [LARGE SCALE GENOMIC DNA]</scope>
</reference>
<name>A0A1B1RSK2_9LACT</name>
<keyword evidence="1" id="KW-0805">Transcription regulation</keyword>
<organism evidence="5">
    <name type="scientific">Lactococcus lactis</name>
    <dbReference type="NCBI Taxonomy" id="1358"/>
    <lineage>
        <taxon>Bacteria</taxon>
        <taxon>Bacillati</taxon>
        <taxon>Bacillota</taxon>
        <taxon>Bacilli</taxon>
        <taxon>Lactobacillales</taxon>
        <taxon>Streptococcaceae</taxon>
        <taxon>Lactococcus</taxon>
    </lineage>
</organism>
<dbReference type="PROSITE" id="PS00041">
    <property type="entry name" value="HTH_ARAC_FAMILY_1"/>
    <property type="match status" value="1"/>
</dbReference>
<dbReference type="PANTHER" id="PTHR47504:SF5">
    <property type="entry name" value="RIGHT ORIGIN-BINDING PROTEIN"/>
    <property type="match status" value="1"/>
</dbReference>
<evidence type="ECO:0000313" key="7">
    <source>
        <dbReference type="Proteomes" id="UP000279235"/>
    </source>
</evidence>
<evidence type="ECO:0000313" key="6">
    <source>
        <dbReference type="EMBL" id="SPS11541.1"/>
    </source>
</evidence>
<geneLocation type="plasmid" evidence="5">
    <name>pNZ712</name>
</geneLocation>
<dbReference type="Pfam" id="PF12833">
    <property type="entry name" value="HTH_18"/>
    <property type="match status" value="1"/>
</dbReference>
<evidence type="ECO:0000256" key="3">
    <source>
        <dbReference type="ARBA" id="ARBA00023163"/>
    </source>
</evidence>
<dbReference type="RefSeq" id="WP_017865367.1">
    <property type="nucleotide sequence ID" value="NC_001949.1"/>
</dbReference>
<dbReference type="GO" id="GO:0003700">
    <property type="term" value="F:DNA-binding transcription factor activity"/>
    <property type="evidence" value="ECO:0007669"/>
    <property type="project" value="InterPro"/>
</dbReference>
<dbReference type="InterPro" id="IPR050959">
    <property type="entry name" value="MarA-like"/>
</dbReference>
<feature type="domain" description="HTH araC/xylS-type" evidence="4">
    <location>
        <begin position="5"/>
        <end position="103"/>
    </location>
</feature>
<dbReference type="Proteomes" id="UP000279235">
    <property type="component" value="Unassembled WGS sequence"/>
</dbReference>
<dbReference type="InterPro" id="IPR009057">
    <property type="entry name" value="Homeodomain-like_sf"/>
</dbReference>
<gene>
    <name evidence="6" type="primary">tetD_1</name>
    <name evidence="6" type="ORF">AMHIJAGA_01475</name>
    <name evidence="5" type="ORF">pNZ712_27</name>
</gene>
<dbReference type="InterPro" id="IPR029441">
    <property type="entry name" value="Cass2"/>
</dbReference>
<dbReference type="GO" id="GO:0043565">
    <property type="term" value="F:sequence-specific DNA binding"/>
    <property type="evidence" value="ECO:0007669"/>
    <property type="project" value="InterPro"/>
</dbReference>
<dbReference type="Gene3D" id="3.20.80.10">
    <property type="entry name" value="Regulatory factor, effector binding domain"/>
    <property type="match status" value="1"/>
</dbReference>
<dbReference type="Pfam" id="PF14526">
    <property type="entry name" value="Cass2"/>
    <property type="match status" value="1"/>
</dbReference>
<evidence type="ECO:0000313" key="5">
    <source>
        <dbReference type="EMBL" id="ANU04780.1"/>
    </source>
</evidence>
<accession>A0A1B1RSK2</accession>
<dbReference type="PANTHER" id="PTHR47504">
    <property type="entry name" value="RIGHT ORIGIN-BINDING PROTEIN"/>
    <property type="match status" value="1"/>
</dbReference>
<protein>
    <submittedName>
        <fullName evidence="5">Transcriptional activator, AraC family</fullName>
    </submittedName>
    <submittedName>
        <fullName evidence="6">Transposon Tn10 TetD protein</fullName>
    </submittedName>
</protein>
<dbReference type="SUPFAM" id="SSF46689">
    <property type="entry name" value="Homeodomain-like"/>
    <property type="match status" value="1"/>
</dbReference>
<dbReference type="Gene3D" id="1.10.10.60">
    <property type="entry name" value="Homeodomain-like"/>
    <property type="match status" value="2"/>
</dbReference>
<dbReference type="InterPro" id="IPR011256">
    <property type="entry name" value="Reg_factor_effector_dom_sf"/>
</dbReference>
<dbReference type="InterPro" id="IPR018062">
    <property type="entry name" value="HTH_AraC-typ_CS"/>
</dbReference>
<evidence type="ECO:0000256" key="2">
    <source>
        <dbReference type="ARBA" id="ARBA00023125"/>
    </source>
</evidence>
<dbReference type="SUPFAM" id="SSF55136">
    <property type="entry name" value="Probable bacterial effector-binding domain"/>
    <property type="match status" value="1"/>
</dbReference>
<dbReference type="SMART" id="SM00342">
    <property type="entry name" value="HTH_ARAC"/>
    <property type="match status" value="1"/>
</dbReference>
<proteinExistence type="predicted"/>
<reference evidence="6" key="3">
    <citation type="submission" date="2018-05" db="EMBL/GenBank/DDBJ databases">
        <authorList>
            <person name="Lanie J.A."/>
            <person name="Ng W.-L."/>
            <person name="Kazmierczak K.M."/>
            <person name="Andrzejewski T.M."/>
            <person name="Davidsen T.M."/>
            <person name="Wayne K.J."/>
            <person name="Tettelin H."/>
            <person name="Glass J.I."/>
            <person name="Rusch D."/>
            <person name="Podicherti R."/>
            <person name="Tsui H.-C.T."/>
            <person name="Winkler M.E."/>
        </authorList>
    </citation>
    <scope>NUCLEOTIDE SEQUENCE</scope>
    <source>
        <strain evidence="6">Lactococcus lactis</strain>
    </source>
</reference>
<dbReference type="InterPro" id="IPR018060">
    <property type="entry name" value="HTH_AraC"/>
</dbReference>
<dbReference type="EMBL" id="OGTW02000068">
    <property type="protein sequence ID" value="SPS11541.1"/>
    <property type="molecule type" value="Genomic_DNA"/>
</dbReference>
<evidence type="ECO:0000256" key="1">
    <source>
        <dbReference type="ARBA" id="ARBA00023015"/>
    </source>
</evidence>